<evidence type="ECO:0000259" key="5">
    <source>
        <dbReference type="PROSITE" id="PS50222"/>
    </source>
</evidence>
<feature type="compositionally biased region" description="Low complexity" evidence="3">
    <location>
        <begin position="647"/>
        <end position="656"/>
    </location>
</feature>
<dbReference type="PANTHER" id="PTHR47219">
    <property type="entry name" value="RAB GTPASE-ACTIVATING PROTEIN 1-LIKE"/>
    <property type="match status" value="1"/>
</dbReference>
<feature type="region of interest" description="Disordered" evidence="3">
    <location>
        <begin position="621"/>
        <end position="667"/>
    </location>
</feature>
<keyword evidence="1" id="KW-0343">GTPase activation</keyword>
<feature type="domain" description="EF-hand" evidence="5">
    <location>
        <begin position="740"/>
        <end position="775"/>
    </location>
</feature>
<gene>
    <name evidence="6" type="ORF">C6P46_000889</name>
</gene>
<evidence type="ECO:0000256" key="2">
    <source>
        <dbReference type="ARBA" id="ARBA00022837"/>
    </source>
</evidence>
<dbReference type="InterPro" id="IPR050302">
    <property type="entry name" value="Rab_GAP_TBC_domain"/>
</dbReference>
<dbReference type="InterPro" id="IPR035969">
    <property type="entry name" value="Rab-GAP_TBC_sf"/>
</dbReference>
<dbReference type="PRINTS" id="PR00450">
    <property type="entry name" value="RECOVERIN"/>
</dbReference>
<dbReference type="SUPFAM" id="SSF47923">
    <property type="entry name" value="Ypt/Rab-GAP domain of gyp1p"/>
    <property type="match status" value="2"/>
</dbReference>
<dbReference type="FunFam" id="1.10.472.80:FF:000051">
    <property type="entry name" value="Probable MDR1-Mac1p interacting protein"/>
    <property type="match status" value="1"/>
</dbReference>
<organism evidence="6 7">
    <name type="scientific">Rhodotorula mucilaginosa</name>
    <name type="common">Yeast</name>
    <name type="synonym">Rhodotorula rubra</name>
    <dbReference type="NCBI Taxonomy" id="5537"/>
    <lineage>
        <taxon>Eukaryota</taxon>
        <taxon>Fungi</taxon>
        <taxon>Dikarya</taxon>
        <taxon>Basidiomycota</taxon>
        <taxon>Pucciniomycotina</taxon>
        <taxon>Microbotryomycetes</taxon>
        <taxon>Sporidiobolales</taxon>
        <taxon>Sporidiobolaceae</taxon>
        <taxon>Rhodotorula</taxon>
    </lineage>
</organism>
<evidence type="ECO:0008006" key="8">
    <source>
        <dbReference type="Google" id="ProtNLM"/>
    </source>
</evidence>
<reference evidence="6 7" key="1">
    <citation type="submission" date="2020-11" db="EMBL/GenBank/DDBJ databases">
        <title>Kefir isolates.</title>
        <authorList>
            <person name="Marcisauskas S."/>
            <person name="Kim Y."/>
            <person name="Blasche S."/>
        </authorList>
    </citation>
    <scope>NUCLEOTIDE SEQUENCE [LARGE SCALE GENOMIC DNA]</scope>
    <source>
        <strain evidence="6 7">KR</strain>
    </source>
</reference>
<name>A0A9P6W4Z6_RHOMI</name>
<evidence type="ECO:0000313" key="7">
    <source>
        <dbReference type="Proteomes" id="UP000777482"/>
    </source>
</evidence>
<dbReference type="InterPro" id="IPR011992">
    <property type="entry name" value="EF-hand-dom_pair"/>
</dbReference>
<feature type="compositionally biased region" description="Low complexity" evidence="3">
    <location>
        <begin position="621"/>
        <end position="638"/>
    </location>
</feature>
<dbReference type="PANTHER" id="PTHR47219:SF20">
    <property type="entry name" value="TBC1 DOMAIN FAMILY MEMBER 2B"/>
    <property type="match status" value="1"/>
</dbReference>
<evidence type="ECO:0000256" key="3">
    <source>
        <dbReference type="SAM" id="MobiDB-lite"/>
    </source>
</evidence>
<dbReference type="PROSITE" id="PS50086">
    <property type="entry name" value="TBC_RABGAP"/>
    <property type="match status" value="1"/>
</dbReference>
<dbReference type="InterPro" id="IPR011993">
    <property type="entry name" value="PH-like_dom_sf"/>
</dbReference>
<dbReference type="EMBL" id="PUHQ01000012">
    <property type="protein sequence ID" value="KAG0664752.1"/>
    <property type="molecule type" value="Genomic_DNA"/>
</dbReference>
<dbReference type="GO" id="GO:0005096">
    <property type="term" value="F:GTPase activator activity"/>
    <property type="evidence" value="ECO:0007669"/>
    <property type="project" value="UniProtKB-KW"/>
</dbReference>
<feature type="compositionally biased region" description="Basic and acidic residues" evidence="3">
    <location>
        <begin position="657"/>
        <end position="667"/>
    </location>
</feature>
<sequence length="1086" mass="121328">MSLRKHQTKAYWRDATKEDLFRQAFGLPDEEEPLGEVHAMLLMSGQDEAHLGKLYLSTSYLTFSSLDRRSCRLTLPLATVRRVEKLGPGQEGTAVGAFALALTLFHGLRIIVQLNSLRPTNDQFCANLRVRLKASLPLMKALKPFAATFFSEYFLSTERDDETNGKGGEDDKVGELISFDDKGKGKETEEAWTTGWGTQAGFHTGLGMIYKFPGDPRKLREKSKMKLWKAYLEQYGRNLTLIRYPSFTRLVLVGLPNRLRGEIWELTCGSMFLRLQNPGIYAQILEDNKGRRSASTDDIEKDLHRSLPEYPAYQEPKGIDTMRRVLTAYAWSNPALGYCQVRKTPPPVLLTLLPSAHITPSPQAMNLIVASFLVYMSEEQCFWCLTVLCDRLLPGYYRCAPSRQHGKKSPELSLAPRSPSMYGTVLDQRVFEHLVSRCLPTLHEHFVRTDIQLSVASLPWFLSLYISSMPMIFAFRIIDCFFLMGPKVLFQVGLAILKLNGPELLECTDDGAFINVLKDYFTTLGDSAHPSSRDSRQRQVTKFQELFVVAFREFAGVTDETIINERKRFRAEVLVNIETFAKRTALRNLKRTGRLNAEQLGLTYDHFQLAALKQKEDERMAAMANGSRSRASSSASRMTPKSPDLFSSSSSQSGDSKPMREETKPEERLGRRAFGNFLADVATWARDEKMVKNGLLSHIERQPKDHVMVDRIFSAWDTSGAGSLSLQDIVNGLDNVLFNDLMQNVAWLFGIYDSDHDGYLTKDEILQVSEALLYIFRNEPGDRYLGSVSNLLQNLFEFAETTKPALPADSQLKEDDPERPFLALATFRMCILTDALLEEFFESDLTQSWRLEVLVPEEKPKPQTRAGGWWGGLVEAVMTDENKVNLRQIFRTSTASLTQAYIAGTVQPTCRRGRETFGHSHRGAKSVVPFQSLPLSLRQLMVVLAGPSIGKLDAAAAAIEPQARDTLFSTSTARKQSSPLPVAEHAINPLSAAAMRMPAYPTSENPWADAAKTEGSSGISIPQHDIDVQALAQAALQRPQFADDAATEGEGEEYVGPEGDDGLLGQVDAMLQADEQAGAGWSLLAL</sequence>
<dbReference type="OrthoDB" id="17687at2759"/>
<dbReference type="InterPro" id="IPR000195">
    <property type="entry name" value="Rab-GAP-TBC_dom"/>
</dbReference>
<dbReference type="InterPro" id="IPR004182">
    <property type="entry name" value="GRAM"/>
</dbReference>
<dbReference type="PROSITE" id="PS50222">
    <property type="entry name" value="EF_HAND_2"/>
    <property type="match status" value="1"/>
</dbReference>
<dbReference type="Pfam" id="PF02893">
    <property type="entry name" value="GRAM"/>
    <property type="match status" value="1"/>
</dbReference>
<proteinExistence type="predicted"/>
<dbReference type="Gene3D" id="2.30.29.30">
    <property type="entry name" value="Pleckstrin-homology domain (PH domain)/Phosphotyrosine-binding domain (PTB)"/>
    <property type="match status" value="1"/>
</dbReference>
<dbReference type="Proteomes" id="UP000777482">
    <property type="component" value="Unassembled WGS sequence"/>
</dbReference>
<dbReference type="SMART" id="SM00568">
    <property type="entry name" value="GRAM"/>
    <property type="match status" value="1"/>
</dbReference>
<dbReference type="SUPFAM" id="SSF47473">
    <property type="entry name" value="EF-hand"/>
    <property type="match status" value="1"/>
</dbReference>
<evidence type="ECO:0000256" key="1">
    <source>
        <dbReference type="ARBA" id="ARBA00022468"/>
    </source>
</evidence>
<evidence type="ECO:0000259" key="4">
    <source>
        <dbReference type="PROSITE" id="PS50086"/>
    </source>
</evidence>
<dbReference type="Gene3D" id="1.10.8.270">
    <property type="entry name" value="putative rabgap domain of human tbc1 domain family member 14 like domains"/>
    <property type="match status" value="1"/>
</dbReference>
<dbReference type="InterPro" id="IPR018247">
    <property type="entry name" value="EF_Hand_1_Ca_BS"/>
</dbReference>
<comment type="caution">
    <text evidence="6">The sequence shown here is derived from an EMBL/GenBank/DDBJ whole genome shotgun (WGS) entry which is preliminary data.</text>
</comment>
<dbReference type="SMART" id="SM00164">
    <property type="entry name" value="TBC"/>
    <property type="match status" value="1"/>
</dbReference>
<keyword evidence="7" id="KW-1185">Reference proteome</keyword>
<feature type="domain" description="Rab-GAP TBC" evidence="4">
    <location>
        <begin position="254"/>
        <end position="485"/>
    </location>
</feature>
<keyword evidence="2" id="KW-0106">Calcium</keyword>
<dbReference type="GO" id="GO:0031267">
    <property type="term" value="F:small GTPase binding"/>
    <property type="evidence" value="ECO:0007669"/>
    <property type="project" value="TreeGrafter"/>
</dbReference>
<dbReference type="Gene3D" id="1.10.472.80">
    <property type="entry name" value="Ypt/Rab-GAP domain of gyp1p, domain 3"/>
    <property type="match status" value="1"/>
</dbReference>
<dbReference type="PROSITE" id="PS00018">
    <property type="entry name" value="EF_HAND_1"/>
    <property type="match status" value="1"/>
</dbReference>
<evidence type="ECO:0000313" key="6">
    <source>
        <dbReference type="EMBL" id="KAG0664752.1"/>
    </source>
</evidence>
<dbReference type="GO" id="GO:0005509">
    <property type="term" value="F:calcium ion binding"/>
    <property type="evidence" value="ECO:0007669"/>
    <property type="project" value="InterPro"/>
</dbReference>
<dbReference type="Pfam" id="PF00566">
    <property type="entry name" value="RabGAP-TBC"/>
    <property type="match status" value="2"/>
</dbReference>
<dbReference type="Gene3D" id="1.10.238.10">
    <property type="entry name" value="EF-hand"/>
    <property type="match status" value="1"/>
</dbReference>
<dbReference type="AlphaFoldDB" id="A0A9P6W4Z6"/>
<accession>A0A9P6W4Z6</accession>
<dbReference type="InterPro" id="IPR002048">
    <property type="entry name" value="EF_hand_dom"/>
</dbReference>
<protein>
    <recommendedName>
        <fullName evidence="8">GTPase activating protein</fullName>
    </recommendedName>
</protein>